<dbReference type="Proteomes" id="UP000025047">
    <property type="component" value="Unassembled WGS sequence"/>
</dbReference>
<dbReference type="SUPFAM" id="SSF56349">
    <property type="entry name" value="DNA breaking-rejoining enzymes"/>
    <property type="match status" value="1"/>
</dbReference>
<feature type="region of interest" description="Disordered" evidence="2">
    <location>
        <begin position="306"/>
        <end position="336"/>
    </location>
</feature>
<sequence>MTLAQTLRGYLEESGETKRALSLRAGLNPKAVADILNIAGLRPRHATLRALSDATGLDLFSCEASPRCSYADLIASTRERENGGLVSKLRWLCRNAGWSPELQSVCKQDVIDFFDRHTAASFNLSAGSYATYRSALIKAVGDMQPRTRGRRIDDIGGIYADVHQAITSGSFPESVRLASGSFLLFLHDEDVAPGEITTETFAAYFNHRVANSAKSEAKCEKHVREMAGLMKRLATEPDFDRFGFTLADHPFSDRRERFGVSDAAIATVMEEFDRRVAPWAQGQRSRDGLERAAFIAMLDDTDRTTTVSDKKARLRAKREAKSARPGQQAKPVANSQSERLRQAGFLIGKDRWSDRTLCTRRGYVVSLAKAVAATADVVPETIEELTDPEFLEAASEALEEANKGEFPSGYVAGVLKCARKIARDFQCRSPEDLREIDDLVALHRADHAGIAPRNKAKLRRFNDQRIQKTIDLSANILADVNLTIDRKRKAHRKAHGHLPKPIEVIDPELGRDIMSALAHDILLARAPRSENVLQARLDWIAWQDGRARIVIPAVQVKMRSNGDADLVVQLGDATSRLLRKYLDVVRPALLDPSAQQNPYLFPAQGKTLHGYYSSLLKRVTRLLHRKVGVQINPHLYRHLIGWVWLRESLDNLPKVQRLLGHKRLQTTIDHYAELDDSLVSAEWLKTLDRKSAA</sequence>
<dbReference type="HOGENOM" id="CLU_456965_0_0_5"/>
<proteinExistence type="predicted"/>
<name>A0A017HB89_9RHOB</name>
<keyword evidence="5" id="KW-1185">Reference proteome</keyword>
<feature type="domain" description="Tyr recombinase" evidence="3">
    <location>
        <begin position="497"/>
        <end position="684"/>
    </location>
</feature>
<dbReference type="GO" id="GO:0006310">
    <property type="term" value="P:DNA recombination"/>
    <property type="evidence" value="ECO:0007669"/>
    <property type="project" value="UniProtKB-KW"/>
</dbReference>
<reference evidence="4 5" key="1">
    <citation type="submission" date="2013-03" db="EMBL/GenBank/DDBJ databases">
        <authorList>
            <person name="Fiebig A."/>
            <person name="Goeker M."/>
            <person name="Klenk H.-P.P."/>
        </authorList>
    </citation>
    <scope>NUCLEOTIDE SEQUENCE [LARGE SCALE GENOMIC DNA]</scope>
    <source>
        <strain evidence="4 5">DSM 17492</strain>
    </source>
</reference>
<feature type="compositionally biased region" description="Basic and acidic residues" evidence="2">
    <location>
        <begin position="306"/>
        <end position="322"/>
    </location>
</feature>
<dbReference type="GO" id="GO:0015074">
    <property type="term" value="P:DNA integration"/>
    <property type="evidence" value="ECO:0007669"/>
    <property type="project" value="InterPro"/>
</dbReference>
<dbReference type="AlphaFoldDB" id="A0A017HB89"/>
<dbReference type="Gene3D" id="1.10.443.10">
    <property type="entry name" value="Intergrase catalytic core"/>
    <property type="match status" value="1"/>
</dbReference>
<dbReference type="Pfam" id="PF00589">
    <property type="entry name" value="Phage_integrase"/>
    <property type="match status" value="1"/>
</dbReference>
<evidence type="ECO:0000313" key="5">
    <source>
        <dbReference type="Proteomes" id="UP000025047"/>
    </source>
</evidence>
<dbReference type="RefSeq" id="WP_017927511.1">
    <property type="nucleotide sequence ID" value="NZ_KB822995.1"/>
</dbReference>
<dbReference type="PROSITE" id="PS51898">
    <property type="entry name" value="TYR_RECOMBINASE"/>
    <property type="match status" value="1"/>
</dbReference>
<dbReference type="STRING" id="1122180.Lokhon_03072"/>
<dbReference type="eggNOG" id="COG4974">
    <property type="taxonomic scope" value="Bacteria"/>
</dbReference>
<protein>
    <recommendedName>
        <fullName evidence="3">Tyr recombinase domain-containing protein</fullName>
    </recommendedName>
</protein>
<dbReference type="EMBL" id="APGJ01000007">
    <property type="protein sequence ID" value="EYD71423.1"/>
    <property type="molecule type" value="Genomic_DNA"/>
</dbReference>
<organism evidence="4 5">
    <name type="scientific">Limimaricola hongkongensis DSM 17492</name>
    <dbReference type="NCBI Taxonomy" id="1122180"/>
    <lineage>
        <taxon>Bacteria</taxon>
        <taxon>Pseudomonadati</taxon>
        <taxon>Pseudomonadota</taxon>
        <taxon>Alphaproteobacteria</taxon>
        <taxon>Rhodobacterales</taxon>
        <taxon>Paracoccaceae</taxon>
        <taxon>Limimaricola</taxon>
    </lineage>
</organism>
<evidence type="ECO:0000259" key="3">
    <source>
        <dbReference type="PROSITE" id="PS51898"/>
    </source>
</evidence>
<dbReference type="PATRIC" id="fig|1122180.6.peg.3055"/>
<evidence type="ECO:0000313" key="4">
    <source>
        <dbReference type="EMBL" id="EYD71423.1"/>
    </source>
</evidence>
<keyword evidence="1" id="KW-0233">DNA recombination</keyword>
<evidence type="ECO:0000256" key="1">
    <source>
        <dbReference type="ARBA" id="ARBA00023172"/>
    </source>
</evidence>
<dbReference type="InterPro" id="IPR011010">
    <property type="entry name" value="DNA_brk_join_enz"/>
</dbReference>
<evidence type="ECO:0000256" key="2">
    <source>
        <dbReference type="SAM" id="MobiDB-lite"/>
    </source>
</evidence>
<accession>A0A017HB89</accession>
<dbReference type="InterPro" id="IPR013762">
    <property type="entry name" value="Integrase-like_cat_sf"/>
</dbReference>
<comment type="caution">
    <text evidence="4">The sequence shown here is derived from an EMBL/GenBank/DDBJ whole genome shotgun (WGS) entry which is preliminary data.</text>
</comment>
<dbReference type="InterPro" id="IPR002104">
    <property type="entry name" value="Integrase_catalytic"/>
</dbReference>
<gene>
    <name evidence="4" type="ORF">Lokhon_03072</name>
</gene>
<dbReference type="GO" id="GO:0003677">
    <property type="term" value="F:DNA binding"/>
    <property type="evidence" value="ECO:0007669"/>
    <property type="project" value="InterPro"/>
</dbReference>